<keyword evidence="8 11" id="KW-0443">Lipid metabolism</keyword>
<evidence type="ECO:0000256" key="5">
    <source>
        <dbReference type="ARBA" id="ARBA00022516"/>
    </source>
</evidence>
<dbReference type="InterPro" id="IPR009721">
    <property type="entry name" value="O-acyltransferase_WSD1_C"/>
</dbReference>
<evidence type="ECO:0000259" key="13">
    <source>
        <dbReference type="Pfam" id="PF06974"/>
    </source>
</evidence>
<dbReference type="AlphaFoldDB" id="A0A837DCV3"/>
<dbReference type="NCBIfam" id="TIGR02946">
    <property type="entry name" value="acyl_WS_DGAT"/>
    <property type="match status" value="1"/>
</dbReference>
<sequence length="466" mass="50119">MWCRRRRALPVATAVNRTTDFAKETPMSADRLSSLDIAFLCIDGAATPMHLGAVALFSARNPDAHRLAALVARRADALPRLRQRVRTELTGGARWEDDPTFDATQHVSTHHLAGEGPEPLTAHASRWLATPLAVHRPLWSAQIVTGLSEERFALLIKLHHALCDGTGAIELALGLLDHTPLPRPTPRTFRSPTAKDDSPLRTLWRGARATVEQAIGSTVESASIAGAMLRAARPYPLSPTVTTCSPRRRLGLVRLDLDDIRRVRKTHGGTTNDVVLALLAGAFRDWLVNRNDDPVRPLRALVPVSMRRRRGAEAGGNALSGYLCDLPVDTDSPIERLHAVTRTMNRNKQAGPWRGAGALPVLAEHLPGAVHRLATRTVAHAAPLLFDTVVTNVPLPNIPLALDGAPLCEVYPVVPLAPHQSVGCAVSTYQNGVYIGLHTGGDAVSGVGSLADAVTKSMAVLLQHCP</sequence>
<protein>
    <recommendedName>
        <fullName evidence="4 11">Diacylglycerol O-acyltransferase</fullName>
        <ecNumber evidence="4 11">2.3.1.20</ecNumber>
    </recommendedName>
</protein>
<dbReference type="PANTHER" id="PTHR31650:SF1">
    <property type="entry name" value="WAX ESTER SYNTHASE_DIACYLGLYCEROL ACYLTRANSFERASE 4-RELATED"/>
    <property type="match status" value="1"/>
</dbReference>
<dbReference type="Pfam" id="PF03007">
    <property type="entry name" value="WS_DGAT_cat"/>
    <property type="match status" value="1"/>
</dbReference>
<dbReference type="Gene3D" id="3.30.559.10">
    <property type="entry name" value="Chloramphenicol acetyltransferase-like domain"/>
    <property type="match status" value="1"/>
</dbReference>
<dbReference type="Pfam" id="PF06974">
    <property type="entry name" value="WS_DGAT_C"/>
    <property type="match status" value="1"/>
</dbReference>
<name>A0A837DCV3_9PSEU</name>
<evidence type="ECO:0000256" key="10">
    <source>
        <dbReference type="ARBA" id="ARBA00048109"/>
    </source>
</evidence>
<dbReference type="GO" id="GO:0071731">
    <property type="term" value="P:response to nitric oxide"/>
    <property type="evidence" value="ECO:0007669"/>
    <property type="project" value="TreeGrafter"/>
</dbReference>
<organism evidence="14 15">
    <name type="scientific">Saccharomonospora viridis</name>
    <dbReference type="NCBI Taxonomy" id="1852"/>
    <lineage>
        <taxon>Bacteria</taxon>
        <taxon>Bacillati</taxon>
        <taxon>Actinomycetota</taxon>
        <taxon>Actinomycetes</taxon>
        <taxon>Pseudonocardiales</taxon>
        <taxon>Pseudonocardiaceae</taxon>
        <taxon>Saccharomonospora</taxon>
    </lineage>
</organism>
<evidence type="ECO:0000256" key="11">
    <source>
        <dbReference type="RuleBase" id="RU361241"/>
    </source>
</evidence>
<keyword evidence="6 11" id="KW-0808">Transferase</keyword>
<reference evidence="14 15" key="1">
    <citation type="submission" date="2014-10" db="EMBL/GenBank/DDBJ databases">
        <title>Genome sequence of Micropolyspora internatus JCM3315.</title>
        <authorList>
            <person name="Shin S.-K."/>
            <person name="Yi H."/>
        </authorList>
    </citation>
    <scope>NUCLEOTIDE SEQUENCE [LARGE SCALE GENOMIC DNA]</scope>
    <source>
        <strain evidence="14 15">JCM 3315</strain>
    </source>
</reference>
<comment type="catalytic activity">
    <reaction evidence="10 11">
        <text>an acyl-CoA + a 1,2-diacyl-sn-glycerol = a triacyl-sn-glycerol + CoA</text>
        <dbReference type="Rhea" id="RHEA:10868"/>
        <dbReference type="ChEBI" id="CHEBI:17815"/>
        <dbReference type="ChEBI" id="CHEBI:57287"/>
        <dbReference type="ChEBI" id="CHEBI:58342"/>
        <dbReference type="ChEBI" id="CHEBI:64615"/>
        <dbReference type="EC" id="2.3.1.20"/>
    </reaction>
</comment>
<dbReference type="GO" id="GO:0001666">
    <property type="term" value="P:response to hypoxia"/>
    <property type="evidence" value="ECO:0007669"/>
    <property type="project" value="TreeGrafter"/>
</dbReference>
<proteinExistence type="inferred from homology"/>
<dbReference type="SUPFAM" id="SSF52777">
    <property type="entry name" value="CoA-dependent acyltransferases"/>
    <property type="match status" value="1"/>
</dbReference>
<dbReference type="InterPro" id="IPR023213">
    <property type="entry name" value="CAT-like_dom_sf"/>
</dbReference>
<evidence type="ECO:0000256" key="8">
    <source>
        <dbReference type="ARBA" id="ARBA00023098"/>
    </source>
</evidence>
<comment type="caution">
    <text evidence="14">The sequence shown here is derived from an EMBL/GenBank/DDBJ whole genome shotgun (WGS) entry which is preliminary data.</text>
</comment>
<keyword evidence="5 11" id="KW-0444">Lipid biosynthesis</keyword>
<evidence type="ECO:0000256" key="4">
    <source>
        <dbReference type="ARBA" id="ARBA00013244"/>
    </source>
</evidence>
<dbReference type="PANTHER" id="PTHR31650">
    <property type="entry name" value="O-ACYLTRANSFERASE (WSD1-LIKE) FAMILY PROTEIN"/>
    <property type="match status" value="1"/>
</dbReference>
<dbReference type="GO" id="GO:0019432">
    <property type="term" value="P:triglyceride biosynthetic process"/>
    <property type="evidence" value="ECO:0007669"/>
    <property type="project" value="UniProtKB-UniPathway"/>
</dbReference>
<feature type="domain" description="O-acyltransferase WSD1-like N-terminal" evidence="12">
    <location>
        <begin position="32"/>
        <end position="275"/>
    </location>
</feature>
<dbReference type="GO" id="GO:0051701">
    <property type="term" value="P:biological process involved in interaction with host"/>
    <property type="evidence" value="ECO:0007669"/>
    <property type="project" value="TreeGrafter"/>
</dbReference>
<evidence type="ECO:0000256" key="1">
    <source>
        <dbReference type="ARBA" id="ARBA00004771"/>
    </source>
</evidence>
<feature type="domain" description="O-acyltransferase WSD1 C-terminal" evidence="13">
    <location>
        <begin position="316"/>
        <end position="459"/>
    </location>
</feature>
<dbReference type="InterPro" id="IPR014292">
    <property type="entry name" value="Acyl_transf_WS/DGAT"/>
</dbReference>
<keyword evidence="9 11" id="KW-0012">Acyltransferase</keyword>
<dbReference type="InterPro" id="IPR004255">
    <property type="entry name" value="O-acyltransferase_WSD1_N"/>
</dbReference>
<evidence type="ECO:0000256" key="6">
    <source>
        <dbReference type="ARBA" id="ARBA00022679"/>
    </source>
</evidence>
<dbReference type="UniPathway" id="UPA00282"/>
<comment type="pathway">
    <text evidence="2">Lipid metabolism.</text>
</comment>
<dbReference type="EC" id="2.3.1.20" evidence="4 11"/>
<comment type="similarity">
    <text evidence="3 11">Belongs to the long-chain O-acyltransferase family.</text>
</comment>
<evidence type="ECO:0000256" key="3">
    <source>
        <dbReference type="ARBA" id="ARBA00009587"/>
    </source>
</evidence>
<evidence type="ECO:0000313" key="14">
    <source>
        <dbReference type="EMBL" id="KHF45739.1"/>
    </source>
</evidence>
<dbReference type="EMBL" id="JRZE01000001">
    <property type="protein sequence ID" value="KHF45739.1"/>
    <property type="molecule type" value="Genomic_DNA"/>
</dbReference>
<evidence type="ECO:0000313" key="15">
    <source>
        <dbReference type="Proteomes" id="UP000030848"/>
    </source>
</evidence>
<dbReference type="GO" id="GO:0005886">
    <property type="term" value="C:plasma membrane"/>
    <property type="evidence" value="ECO:0007669"/>
    <property type="project" value="TreeGrafter"/>
</dbReference>
<dbReference type="GO" id="GO:0004144">
    <property type="term" value="F:diacylglycerol O-acyltransferase activity"/>
    <property type="evidence" value="ECO:0007669"/>
    <property type="project" value="UniProtKB-EC"/>
</dbReference>
<keyword evidence="7 11" id="KW-0319">Glycerol metabolism</keyword>
<gene>
    <name evidence="14" type="ORF">MINT15_00400</name>
</gene>
<dbReference type="GO" id="GO:0006071">
    <property type="term" value="P:glycerol metabolic process"/>
    <property type="evidence" value="ECO:0007669"/>
    <property type="project" value="UniProtKB-KW"/>
</dbReference>
<evidence type="ECO:0000256" key="9">
    <source>
        <dbReference type="ARBA" id="ARBA00023315"/>
    </source>
</evidence>
<comment type="pathway">
    <text evidence="1 11">Glycerolipid metabolism; triacylglycerol biosynthesis.</text>
</comment>
<evidence type="ECO:0000259" key="12">
    <source>
        <dbReference type="Pfam" id="PF03007"/>
    </source>
</evidence>
<accession>A0A837DCV3</accession>
<dbReference type="InterPro" id="IPR045034">
    <property type="entry name" value="O-acyltransferase_WSD1-like"/>
</dbReference>
<dbReference type="Proteomes" id="UP000030848">
    <property type="component" value="Unassembled WGS sequence"/>
</dbReference>
<evidence type="ECO:0000256" key="2">
    <source>
        <dbReference type="ARBA" id="ARBA00005189"/>
    </source>
</evidence>
<evidence type="ECO:0000256" key="7">
    <source>
        <dbReference type="ARBA" id="ARBA00022798"/>
    </source>
</evidence>